<dbReference type="Proteomes" id="UP000308730">
    <property type="component" value="Unassembled WGS sequence"/>
</dbReference>
<reference evidence="2 3" key="1">
    <citation type="submission" date="2019-02" db="EMBL/GenBank/DDBJ databases">
        <title>Genome sequencing of the rare red list fungi Antrodiella citrinella (Flaviporus citrinellus).</title>
        <authorList>
            <person name="Buettner E."/>
            <person name="Kellner H."/>
        </authorList>
    </citation>
    <scope>NUCLEOTIDE SEQUENCE [LARGE SCALE GENOMIC DNA]</scope>
    <source>
        <strain evidence="2 3">DSM 108506</strain>
    </source>
</reference>
<evidence type="ECO:0000256" key="1">
    <source>
        <dbReference type="SAM" id="MobiDB-lite"/>
    </source>
</evidence>
<feature type="compositionally biased region" description="Polar residues" evidence="1">
    <location>
        <begin position="361"/>
        <end position="381"/>
    </location>
</feature>
<dbReference type="OrthoDB" id="2672960at2759"/>
<dbReference type="EMBL" id="SGPM01000950">
    <property type="protein sequence ID" value="THH14350.1"/>
    <property type="molecule type" value="Genomic_DNA"/>
</dbReference>
<proteinExistence type="predicted"/>
<feature type="region of interest" description="Disordered" evidence="1">
    <location>
        <begin position="330"/>
        <end position="422"/>
    </location>
</feature>
<feature type="region of interest" description="Disordered" evidence="1">
    <location>
        <begin position="1"/>
        <end position="58"/>
    </location>
</feature>
<feature type="compositionally biased region" description="Basic and acidic residues" evidence="1">
    <location>
        <begin position="83"/>
        <end position="94"/>
    </location>
</feature>
<sequence>MSGDDNPPQSPPHQPPQSPPPNPPPRRQRITTDPYTQVCPDYESEDYADLREAIRDGRPDVDPVEYLMEAWHTAHDKLRVAWEEQEEEDRRRAQEAPQRTPQSPPRRTRHSPRRSRSRESTSPTRGRESTSRVLTIKKGKSSGIILDKASPFARNKLKRFEYIGLYYFLKRVIAANKSSSGTASSTHTYGLVSTTDGLQLRPSNEFKADKNAIADEDLTWADVREAKVCFLAELGSLANWSPDIVEMFHRYFYAMDGHAIMRQEIGYEVMVLYQAETRREWFERVELKRELFDLSVIDEAMIQDRALAIHRRNHHYRKLAVAPLPPVTANSGAIEVDRGTKNARRTPLEANAGTAPALSPFSRTKTKSPPTEGATQPLSTTAPPPTHGETRKVSSRTKTATSSVSTGSVLEGALPPPPLTVTNAQDVDARLTELTTVLSHRKREAQTPLKADAWNSLLNASGLILAFPTIPRSLQYGFDTSFFVS</sequence>
<feature type="compositionally biased region" description="Basic and acidic residues" evidence="1">
    <location>
        <begin position="48"/>
        <end position="58"/>
    </location>
</feature>
<evidence type="ECO:0000313" key="3">
    <source>
        <dbReference type="Proteomes" id="UP000308730"/>
    </source>
</evidence>
<feature type="region of interest" description="Disordered" evidence="1">
    <location>
        <begin position="83"/>
        <end position="134"/>
    </location>
</feature>
<gene>
    <name evidence="2" type="ORF">EUX98_g9624</name>
</gene>
<dbReference type="AlphaFoldDB" id="A0A4S4LVL7"/>
<evidence type="ECO:0000313" key="2">
    <source>
        <dbReference type="EMBL" id="THH14350.1"/>
    </source>
</evidence>
<organism evidence="2 3">
    <name type="scientific">Antrodiella citrinella</name>
    <dbReference type="NCBI Taxonomy" id="2447956"/>
    <lineage>
        <taxon>Eukaryota</taxon>
        <taxon>Fungi</taxon>
        <taxon>Dikarya</taxon>
        <taxon>Basidiomycota</taxon>
        <taxon>Agaricomycotina</taxon>
        <taxon>Agaricomycetes</taxon>
        <taxon>Polyporales</taxon>
        <taxon>Steccherinaceae</taxon>
        <taxon>Antrodiella</taxon>
    </lineage>
</organism>
<feature type="compositionally biased region" description="Pro residues" evidence="1">
    <location>
        <begin position="8"/>
        <end position="25"/>
    </location>
</feature>
<accession>A0A4S4LVL7</accession>
<feature type="compositionally biased region" description="Polar residues" evidence="1">
    <location>
        <begin position="396"/>
        <end position="408"/>
    </location>
</feature>
<keyword evidence="3" id="KW-1185">Reference proteome</keyword>
<name>A0A4S4LVL7_9APHY</name>
<feature type="compositionally biased region" description="Basic residues" evidence="1">
    <location>
        <begin position="106"/>
        <end position="116"/>
    </location>
</feature>
<comment type="caution">
    <text evidence="2">The sequence shown here is derived from an EMBL/GenBank/DDBJ whole genome shotgun (WGS) entry which is preliminary data.</text>
</comment>
<protein>
    <submittedName>
        <fullName evidence="2">Uncharacterized protein</fullName>
    </submittedName>
</protein>